<keyword evidence="1" id="KW-0560">Oxidoreductase</keyword>
<evidence type="ECO:0000313" key="4">
    <source>
        <dbReference type="EMBL" id="GAA4805028.1"/>
    </source>
</evidence>
<name>A0ABP9C8A9_9SPHI</name>
<dbReference type="InterPro" id="IPR001509">
    <property type="entry name" value="Epimerase_deHydtase"/>
</dbReference>
<dbReference type="Pfam" id="PF01370">
    <property type="entry name" value="Epimerase"/>
    <property type="match status" value="1"/>
</dbReference>
<comment type="similarity">
    <text evidence="2">Belongs to the NAD(P)-dependent epimerase/dehydratase family. Dihydroflavonol-4-reductase subfamily.</text>
</comment>
<evidence type="ECO:0000313" key="5">
    <source>
        <dbReference type="Proteomes" id="UP001501411"/>
    </source>
</evidence>
<evidence type="ECO:0000256" key="2">
    <source>
        <dbReference type="ARBA" id="ARBA00023445"/>
    </source>
</evidence>
<protein>
    <submittedName>
        <fullName evidence="4">NAD-dependent epimerase/dehydratase family protein</fullName>
    </submittedName>
</protein>
<gene>
    <name evidence="4" type="ORF">GCM10023231_37730</name>
</gene>
<keyword evidence="5" id="KW-1185">Reference proteome</keyword>
<dbReference type="PANTHER" id="PTHR10366">
    <property type="entry name" value="NAD DEPENDENT EPIMERASE/DEHYDRATASE"/>
    <property type="match status" value="1"/>
</dbReference>
<sequence>MILVTGGTGFLGSMLIRQLLDGGYAVRATKRHSSLIPPDLVNHHQIQWINADINNYFELEDAFEDVHEVYHCAAMISFEPSKKKTMIQVNREGTAHVVNLCIKHQARLLHVSSVAAIGEPKPGHTTATEQDIWEFDGTQHGYAISKYESEMEVWRGTVEGLDAVIINPSLIIGRQAGSENTGAIFKLLKNGLHYYTTGSVGLVDVEDVARVAIILMNSKDIHSERFIVSNQNISYQRLFQICAAHLGRPAPNKRATRAMLGIAWRTAKILAWFSGKKPGLTRDTAHAALKKQAYTNNKLKEKVGYAFKPIELTLKEICEKLKAM</sequence>
<evidence type="ECO:0000256" key="1">
    <source>
        <dbReference type="ARBA" id="ARBA00023002"/>
    </source>
</evidence>
<dbReference type="Proteomes" id="UP001501411">
    <property type="component" value="Unassembled WGS sequence"/>
</dbReference>
<dbReference type="SUPFAM" id="SSF51735">
    <property type="entry name" value="NAD(P)-binding Rossmann-fold domains"/>
    <property type="match status" value="1"/>
</dbReference>
<proteinExistence type="inferred from homology"/>
<organism evidence="4 5">
    <name type="scientific">Olivibacter ginsenosidimutans</name>
    <dbReference type="NCBI Taxonomy" id="1176537"/>
    <lineage>
        <taxon>Bacteria</taxon>
        <taxon>Pseudomonadati</taxon>
        <taxon>Bacteroidota</taxon>
        <taxon>Sphingobacteriia</taxon>
        <taxon>Sphingobacteriales</taxon>
        <taxon>Sphingobacteriaceae</taxon>
        <taxon>Olivibacter</taxon>
    </lineage>
</organism>
<dbReference type="EMBL" id="BAABIQ010000043">
    <property type="protein sequence ID" value="GAA4805028.1"/>
    <property type="molecule type" value="Genomic_DNA"/>
</dbReference>
<dbReference type="RefSeq" id="WP_345234362.1">
    <property type="nucleotide sequence ID" value="NZ_BAABIQ010000043.1"/>
</dbReference>
<reference evidence="5" key="1">
    <citation type="journal article" date="2019" name="Int. J. Syst. Evol. Microbiol.">
        <title>The Global Catalogue of Microorganisms (GCM) 10K type strain sequencing project: providing services to taxonomists for standard genome sequencing and annotation.</title>
        <authorList>
            <consortium name="The Broad Institute Genomics Platform"/>
            <consortium name="The Broad Institute Genome Sequencing Center for Infectious Disease"/>
            <person name="Wu L."/>
            <person name="Ma J."/>
        </authorList>
    </citation>
    <scope>NUCLEOTIDE SEQUENCE [LARGE SCALE GENOMIC DNA]</scope>
    <source>
        <strain evidence="5">JCM 18200</strain>
    </source>
</reference>
<dbReference type="InterPro" id="IPR036291">
    <property type="entry name" value="NAD(P)-bd_dom_sf"/>
</dbReference>
<dbReference type="Gene3D" id="3.40.50.720">
    <property type="entry name" value="NAD(P)-binding Rossmann-like Domain"/>
    <property type="match status" value="1"/>
</dbReference>
<evidence type="ECO:0000259" key="3">
    <source>
        <dbReference type="Pfam" id="PF01370"/>
    </source>
</evidence>
<dbReference type="InterPro" id="IPR050425">
    <property type="entry name" value="NAD(P)_dehydrat-like"/>
</dbReference>
<comment type="caution">
    <text evidence="4">The sequence shown here is derived from an EMBL/GenBank/DDBJ whole genome shotgun (WGS) entry which is preliminary data.</text>
</comment>
<dbReference type="PANTHER" id="PTHR10366:SF564">
    <property type="entry name" value="STEROL-4-ALPHA-CARBOXYLATE 3-DEHYDROGENASE, DECARBOXYLATING"/>
    <property type="match status" value="1"/>
</dbReference>
<feature type="domain" description="NAD-dependent epimerase/dehydratase" evidence="3">
    <location>
        <begin position="2"/>
        <end position="220"/>
    </location>
</feature>
<accession>A0ABP9C8A9</accession>